<proteinExistence type="predicted"/>
<gene>
    <name evidence="2" type="ORF">MUA00_01730</name>
</gene>
<keyword evidence="1" id="KW-0732">Signal</keyword>
<comment type="caution">
    <text evidence="2">The sequence shown here is derived from an EMBL/GenBank/DDBJ whole genome shotgun (WGS) entry which is preliminary data.</text>
</comment>
<evidence type="ECO:0000256" key="1">
    <source>
        <dbReference type="SAM" id="SignalP"/>
    </source>
</evidence>
<dbReference type="Proteomes" id="UP001150641">
    <property type="component" value="Unassembled WGS sequence"/>
</dbReference>
<sequence>MVYAFFFFLALIPASYNALLTDLSNVSSSSINSAVNYIDNVRGALERYRAENADKEGTVAFSKLLLPDSAHLVERSDSHFLIDSNGIYIVFDKPFPGLADALMKKYSDDTGPFPEGERKGLIGYYHTGFNRNGCLMTVARYPEESSGCTRPLPPTIAEGALVFTDRGHE</sequence>
<evidence type="ECO:0000313" key="3">
    <source>
        <dbReference type="Proteomes" id="UP001150641"/>
    </source>
</evidence>
<reference evidence="2" key="1">
    <citation type="submission" date="2022-03" db="EMBL/GenBank/DDBJ databases">
        <title>Proposal of a novel genus Dryocolo and two novel species.</title>
        <authorList>
            <person name="Maddock D.W."/>
            <person name="Brady C.L."/>
            <person name="Denman S."/>
            <person name="Arnold D."/>
        </authorList>
    </citation>
    <scope>NUCLEOTIDE SEQUENCE</scope>
    <source>
        <strain evidence="2">H6W4</strain>
    </source>
</reference>
<evidence type="ECO:0000313" key="2">
    <source>
        <dbReference type="EMBL" id="MCT4700541.1"/>
    </source>
</evidence>
<feature type="chain" id="PRO_5040841248" evidence="1">
    <location>
        <begin position="19"/>
        <end position="169"/>
    </location>
</feature>
<keyword evidence="3" id="KW-1185">Reference proteome</keyword>
<accession>A0A9X2W412</accession>
<name>A0A9X2W412_9ENTR</name>
<dbReference type="RefSeq" id="WP_271121413.1">
    <property type="nucleotide sequence ID" value="NZ_JALHAN010000053.1"/>
</dbReference>
<protein>
    <submittedName>
        <fullName evidence="2">Uncharacterized protein</fullName>
    </submittedName>
</protein>
<dbReference type="EMBL" id="JALHAP010000066">
    <property type="protein sequence ID" value="MCT4700541.1"/>
    <property type="molecule type" value="Genomic_DNA"/>
</dbReference>
<dbReference type="AlphaFoldDB" id="A0A9X2W412"/>
<organism evidence="2 3">
    <name type="scientific">Dryocola boscaweniae</name>
    <dbReference type="NCBI Taxonomy" id="2925397"/>
    <lineage>
        <taxon>Bacteria</taxon>
        <taxon>Pseudomonadati</taxon>
        <taxon>Pseudomonadota</taxon>
        <taxon>Gammaproteobacteria</taxon>
        <taxon>Enterobacterales</taxon>
        <taxon>Enterobacteriaceae</taxon>
        <taxon>Dryocola</taxon>
    </lineage>
</organism>
<feature type="signal peptide" evidence="1">
    <location>
        <begin position="1"/>
        <end position="18"/>
    </location>
</feature>